<dbReference type="EMBL" id="DS022308">
    <property type="protein sequence ID" value="OAJ42667.1"/>
    <property type="molecule type" value="Genomic_DNA"/>
</dbReference>
<dbReference type="AlphaFoldDB" id="A0A177WRB1"/>
<sequence>MRDVHITSADRNTNGSSLATGVCTACPSGYYPSRDLSFCIACPDTLNMVATLNSGSYTCSCLTAGGYTSPPQGSICMLASTVSSVISTFGAVDASVSFKVILVYRT</sequence>
<name>A0A177WRB1_BATDL</name>
<protein>
    <recommendedName>
        <fullName evidence="3">Tyrosine-protein kinase ephrin type A/B receptor-like domain-containing protein</fullName>
    </recommendedName>
</protein>
<proteinExistence type="predicted"/>
<organism evidence="1 2">
    <name type="scientific">Batrachochytrium dendrobatidis (strain JEL423)</name>
    <dbReference type="NCBI Taxonomy" id="403673"/>
    <lineage>
        <taxon>Eukaryota</taxon>
        <taxon>Fungi</taxon>
        <taxon>Fungi incertae sedis</taxon>
        <taxon>Chytridiomycota</taxon>
        <taxon>Chytridiomycota incertae sedis</taxon>
        <taxon>Chytridiomycetes</taxon>
        <taxon>Rhizophydiales</taxon>
        <taxon>Rhizophydiales incertae sedis</taxon>
        <taxon>Batrachochytrium</taxon>
    </lineage>
</organism>
<accession>A0A177WRB1</accession>
<evidence type="ECO:0000313" key="1">
    <source>
        <dbReference type="EMBL" id="OAJ42667.1"/>
    </source>
</evidence>
<dbReference type="InterPro" id="IPR009030">
    <property type="entry name" value="Growth_fac_rcpt_cys_sf"/>
</dbReference>
<reference evidence="1 2" key="1">
    <citation type="submission" date="2006-10" db="EMBL/GenBank/DDBJ databases">
        <title>The Genome Sequence of Batrachochytrium dendrobatidis JEL423.</title>
        <authorList>
            <consortium name="The Broad Institute Genome Sequencing Platform"/>
            <person name="Birren B."/>
            <person name="Lander E."/>
            <person name="Galagan J."/>
            <person name="Cuomo C."/>
            <person name="Devon K."/>
            <person name="Jaffe D."/>
            <person name="Butler J."/>
            <person name="Alvarez P."/>
            <person name="Gnerre S."/>
            <person name="Grabherr M."/>
            <person name="Kleber M."/>
            <person name="Mauceli E."/>
            <person name="Brockman W."/>
            <person name="Young S."/>
            <person name="LaButti K."/>
            <person name="Sykes S."/>
            <person name="DeCaprio D."/>
            <person name="Crawford M."/>
            <person name="Koehrsen M."/>
            <person name="Engels R."/>
            <person name="Montgomery P."/>
            <person name="Pearson M."/>
            <person name="Howarth C."/>
            <person name="Larson L."/>
            <person name="White J."/>
            <person name="O'Leary S."/>
            <person name="Kodira C."/>
            <person name="Zeng Q."/>
            <person name="Yandava C."/>
            <person name="Alvarado L."/>
            <person name="Longcore J."/>
            <person name="James T."/>
        </authorList>
    </citation>
    <scope>NUCLEOTIDE SEQUENCE [LARGE SCALE GENOMIC DNA]</scope>
    <source>
        <strain evidence="1 2">JEL423</strain>
    </source>
</reference>
<dbReference type="SUPFAM" id="SSF57184">
    <property type="entry name" value="Growth factor receptor domain"/>
    <property type="match status" value="1"/>
</dbReference>
<dbReference type="Proteomes" id="UP000077115">
    <property type="component" value="Unassembled WGS sequence"/>
</dbReference>
<reference evidence="1 2" key="2">
    <citation type="submission" date="2016-05" db="EMBL/GenBank/DDBJ databases">
        <title>Lineage-specific infection strategies underlie the spectrum of fungal disease in amphibians.</title>
        <authorList>
            <person name="Cuomo C.A."/>
            <person name="Farrer R.A."/>
            <person name="James T."/>
            <person name="Longcore J."/>
            <person name="Birren B."/>
        </authorList>
    </citation>
    <scope>NUCLEOTIDE SEQUENCE [LARGE SCALE GENOMIC DNA]</scope>
    <source>
        <strain evidence="1 2">JEL423</strain>
    </source>
</reference>
<dbReference type="OrthoDB" id="419138at2759"/>
<dbReference type="VEuPathDB" id="FungiDB:BDEG_26093"/>
<evidence type="ECO:0008006" key="3">
    <source>
        <dbReference type="Google" id="ProtNLM"/>
    </source>
</evidence>
<gene>
    <name evidence="1" type="ORF">BDEG_26093</name>
</gene>
<evidence type="ECO:0000313" key="2">
    <source>
        <dbReference type="Proteomes" id="UP000077115"/>
    </source>
</evidence>